<evidence type="ECO:0000256" key="2">
    <source>
        <dbReference type="ARBA" id="ARBA00009610"/>
    </source>
</evidence>
<evidence type="ECO:0000313" key="6">
    <source>
        <dbReference type="EMBL" id="KAK7751939.1"/>
    </source>
</evidence>
<dbReference type="PANTHER" id="PTHR15231:SF1">
    <property type="entry name" value="PHOSPHATIDYLINOSITOL N-ACETYLGLUCOSAMINYLTRANSFERASE SUBUNIT H"/>
    <property type="match status" value="1"/>
</dbReference>
<name>A0AAN9YRY0_9PEZI</name>
<dbReference type="Proteomes" id="UP001320420">
    <property type="component" value="Unassembled WGS sequence"/>
</dbReference>
<proteinExistence type="inferred from homology"/>
<feature type="compositionally biased region" description="Low complexity" evidence="3">
    <location>
        <begin position="107"/>
        <end position="116"/>
    </location>
</feature>
<dbReference type="AlphaFoldDB" id="A0AAN9YRY0"/>
<gene>
    <name evidence="6" type="ORF">SLS62_006082</name>
</gene>
<comment type="similarity">
    <text evidence="2">Belongs to the PIGH family.</text>
</comment>
<feature type="compositionally biased region" description="Basic and acidic residues" evidence="3">
    <location>
        <begin position="327"/>
        <end position="346"/>
    </location>
</feature>
<dbReference type="GO" id="GO:0006506">
    <property type="term" value="P:GPI anchor biosynthetic process"/>
    <property type="evidence" value="ECO:0007669"/>
    <property type="project" value="InterPro"/>
</dbReference>
<feature type="transmembrane region" description="Helical" evidence="4">
    <location>
        <begin position="34"/>
        <end position="58"/>
    </location>
</feature>
<feature type="region of interest" description="Disordered" evidence="3">
    <location>
        <begin position="299"/>
        <end position="346"/>
    </location>
</feature>
<keyword evidence="7" id="KW-1185">Reference proteome</keyword>
<comment type="caution">
    <text evidence="6">The sequence shown here is derived from an EMBL/GenBank/DDBJ whole genome shotgun (WGS) entry which is preliminary data.</text>
</comment>
<dbReference type="EMBL" id="JAKJXP020000043">
    <property type="protein sequence ID" value="KAK7751939.1"/>
    <property type="molecule type" value="Genomic_DNA"/>
</dbReference>
<feature type="transmembrane region" description="Helical" evidence="4">
    <location>
        <begin position="125"/>
        <end position="147"/>
    </location>
</feature>
<dbReference type="InterPro" id="IPR019328">
    <property type="entry name" value="PIGH-H_dom"/>
</dbReference>
<feature type="transmembrane region" description="Helical" evidence="4">
    <location>
        <begin position="168"/>
        <end position="187"/>
    </location>
</feature>
<dbReference type="PANTHER" id="PTHR15231">
    <property type="entry name" value="PHOSPHATIDYLINOSITOL N-ACETYLGLUCOSAMINYLTRANSFERASE SUBUNIT H"/>
    <property type="match status" value="1"/>
</dbReference>
<keyword evidence="4" id="KW-1133">Transmembrane helix</keyword>
<evidence type="ECO:0000256" key="1">
    <source>
        <dbReference type="ARBA" id="ARBA00004687"/>
    </source>
</evidence>
<keyword evidence="4" id="KW-0472">Membrane</keyword>
<dbReference type="Pfam" id="PF10181">
    <property type="entry name" value="PIG-H"/>
    <property type="match status" value="1"/>
</dbReference>
<evidence type="ECO:0000256" key="4">
    <source>
        <dbReference type="SAM" id="Phobius"/>
    </source>
</evidence>
<keyword evidence="4" id="KW-0812">Transmembrane</keyword>
<feature type="domain" description="Phosphatidylinositol N-acetylglucosaminyltransferase subunit H conserved" evidence="5">
    <location>
        <begin position="195"/>
        <end position="270"/>
    </location>
</feature>
<protein>
    <recommendedName>
        <fullName evidence="5">Phosphatidylinositol N-acetylglucosaminyltransferase subunit H conserved domain-containing protein</fullName>
    </recommendedName>
</protein>
<accession>A0AAN9YRY0</accession>
<evidence type="ECO:0000259" key="5">
    <source>
        <dbReference type="Pfam" id="PF10181"/>
    </source>
</evidence>
<organism evidence="6 7">
    <name type="scientific">Diatrype stigma</name>
    <dbReference type="NCBI Taxonomy" id="117547"/>
    <lineage>
        <taxon>Eukaryota</taxon>
        <taxon>Fungi</taxon>
        <taxon>Dikarya</taxon>
        <taxon>Ascomycota</taxon>
        <taxon>Pezizomycotina</taxon>
        <taxon>Sordariomycetes</taxon>
        <taxon>Xylariomycetidae</taxon>
        <taxon>Xylariales</taxon>
        <taxon>Diatrypaceae</taxon>
        <taxon>Diatrype</taxon>
    </lineage>
</organism>
<reference evidence="6 7" key="1">
    <citation type="submission" date="2024-02" db="EMBL/GenBank/DDBJ databases">
        <title>De novo assembly and annotation of 12 fungi associated with fruit tree decline syndrome in Ontario, Canada.</title>
        <authorList>
            <person name="Sulman M."/>
            <person name="Ellouze W."/>
            <person name="Ilyukhin E."/>
        </authorList>
    </citation>
    <scope>NUCLEOTIDE SEQUENCE [LARGE SCALE GENOMIC DNA]</scope>
    <source>
        <strain evidence="6 7">M11/M66-122</strain>
    </source>
</reference>
<evidence type="ECO:0000313" key="7">
    <source>
        <dbReference type="Proteomes" id="UP001320420"/>
    </source>
</evidence>
<sequence length="346" mass="37027">MLTTKPYLRTRRPSPTTAEFIVSTRPPLTFPLRILLGLVYVARFLAALGVLLFLFSAWSLSPYSPSPAPSTIPSSQPAATITTEIATTLALANNTITYSDTDTSAALQQPSQSLSSSPPPPPPPITTTTSTTAVISLATLHSLLLRLQTHTQPGRLATSLARALPPTFLLAAAVPASLLLLYVLLLGRVHTEERLLVLRGLGIQIRSSSSGALFPPRGSVAGAGAATTTRFIPTGKIRDVLIAEAFRGFEVRHYLAVVVDGEEDVVIVFPRLLPRPRVLEKVWRGVRGCLWEFDIGEGAGSGSGSGGDGSRGGGEDEGVKRKRRRADGRADEDGYREEKGGDWLER</sequence>
<feature type="region of interest" description="Disordered" evidence="3">
    <location>
        <begin position="107"/>
        <end position="129"/>
    </location>
</feature>
<dbReference type="GO" id="GO:0000506">
    <property type="term" value="C:glycosylphosphatidylinositol-N-acetylglucosaminyltransferase (GPI-GnT) complex"/>
    <property type="evidence" value="ECO:0007669"/>
    <property type="project" value="InterPro"/>
</dbReference>
<dbReference type="InterPro" id="IPR044215">
    <property type="entry name" value="PIG-H"/>
</dbReference>
<comment type="pathway">
    <text evidence="1">Glycolipid biosynthesis; glycosylphosphatidylinositol-anchor biosynthesis.</text>
</comment>
<evidence type="ECO:0000256" key="3">
    <source>
        <dbReference type="SAM" id="MobiDB-lite"/>
    </source>
</evidence>
<feature type="compositionally biased region" description="Gly residues" evidence="3">
    <location>
        <begin position="299"/>
        <end position="312"/>
    </location>
</feature>